<dbReference type="GeneID" id="78402872"/>
<keyword evidence="3" id="KW-1185">Reference proteome</keyword>
<dbReference type="KEGG" id="efal:FH779_15410"/>
<gene>
    <name evidence="2" type="ORF">FH779_15410</name>
</gene>
<keyword evidence="1" id="KW-0732">Signal</keyword>
<feature type="signal peptide" evidence="1">
    <location>
        <begin position="1"/>
        <end position="19"/>
    </location>
</feature>
<proteinExistence type="predicted"/>
<organism evidence="2 3">
    <name type="scientific">Empedobacter falsenii</name>
    <dbReference type="NCBI Taxonomy" id="343874"/>
    <lineage>
        <taxon>Bacteria</taxon>
        <taxon>Pseudomonadati</taxon>
        <taxon>Bacteroidota</taxon>
        <taxon>Flavobacteriia</taxon>
        <taxon>Flavobacteriales</taxon>
        <taxon>Weeksellaceae</taxon>
        <taxon>Empedobacter</taxon>
    </lineage>
</organism>
<sequence length="563" mass="58349">MKKKLTSLTILLFNTAVFSQVGINTDNPKSTLDISVKNTGGVIDNTQSYGLQAPRLSRADLSAIPETNYGIDQKGAMIYITDISGGVTTGQKINVNAIGYYYFDGSVWVKVTDGNTTNTGASTEPWYQSGTTNQATANNQNIYQSGNIGIRTVNPASALDITGASGTTDGVISIRSFGGAAISNPAGTISFEKSGGTPTAPTAVATGDFLGSLTFSGNDGVGQRTGPSINAVAAGPVSAGSLPIDLAFSMGYPRLWGSEKMRITSNGNVGIGVSTPRRLLEVNDIIGAAGIITAPPQPGMLSTFDTYLVNQIYNHSIIVTTALGGSFNLFTDGDASNKFMGGFQTLTAYNNKVGIGIGKIYQMEPGNTLEVLSDAPDTSGVRLSNLPNASFLGTNEYGDIISVTSPTPTPVRATVYGNINTGSKSVASLISTGSSITLPAGIWLVKVGQMIKSTLPGSSVDNMWMNLTLSSENVDGANPSFTLGMGFNGSNNTVSGWLAPAATASGANSFLEGSFSVNIPSNISSATIYPKFSTVEKTTSYSASQSVTTQNSTSNYLYAVPLN</sequence>
<dbReference type="AlphaFoldDB" id="A0A7H9DWD6"/>
<dbReference type="RefSeq" id="WP_180905325.1">
    <property type="nucleotide sequence ID" value="NZ_CP040908.1"/>
</dbReference>
<evidence type="ECO:0000313" key="3">
    <source>
        <dbReference type="Proteomes" id="UP000510643"/>
    </source>
</evidence>
<evidence type="ECO:0000256" key="1">
    <source>
        <dbReference type="SAM" id="SignalP"/>
    </source>
</evidence>
<protein>
    <submittedName>
        <fullName evidence="2">Uncharacterized protein</fullName>
    </submittedName>
</protein>
<dbReference type="EMBL" id="CP040908">
    <property type="protein sequence ID" value="QLL59385.1"/>
    <property type="molecule type" value="Genomic_DNA"/>
</dbReference>
<accession>A0A7H9DWD6</accession>
<name>A0A7H9DWD6_9FLAO</name>
<dbReference type="Proteomes" id="UP000510643">
    <property type="component" value="Chromosome"/>
</dbReference>
<feature type="chain" id="PRO_5028885972" evidence="1">
    <location>
        <begin position="20"/>
        <end position="563"/>
    </location>
</feature>
<reference evidence="2 3" key="1">
    <citation type="submission" date="2019-06" db="EMBL/GenBank/DDBJ databases">
        <title>Emergence of pandrug resistant Empedobacter falsenii in China.</title>
        <authorList>
            <person name="Dong N."/>
            <person name="Chen S."/>
            <person name="Zhang R."/>
        </authorList>
    </citation>
    <scope>NUCLEOTIDE SEQUENCE [LARGE SCALE GENOMIC DNA]</scope>
    <source>
        <strain evidence="2 3">1681-1</strain>
    </source>
</reference>
<evidence type="ECO:0000313" key="2">
    <source>
        <dbReference type="EMBL" id="QLL59385.1"/>
    </source>
</evidence>